<dbReference type="Pfam" id="PF02602">
    <property type="entry name" value="HEM4"/>
    <property type="match status" value="1"/>
</dbReference>
<dbReference type="CDD" id="cd06578">
    <property type="entry name" value="HemD"/>
    <property type="match status" value="1"/>
</dbReference>
<evidence type="ECO:0000256" key="6">
    <source>
        <dbReference type="ARBA" id="ARBA00037589"/>
    </source>
</evidence>
<evidence type="ECO:0000256" key="4">
    <source>
        <dbReference type="ARBA" id="ARBA00023239"/>
    </source>
</evidence>
<dbReference type="InterPro" id="IPR039793">
    <property type="entry name" value="UROS/Hem4"/>
</dbReference>
<evidence type="ECO:0000313" key="11">
    <source>
        <dbReference type="EMBL" id="KEQ18313.1"/>
    </source>
</evidence>
<dbReference type="InterPro" id="IPR036108">
    <property type="entry name" value="4pyrrol_syn_uPrphyn_synt_sf"/>
</dbReference>
<evidence type="ECO:0000313" key="12">
    <source>
        <dbReference type="Proteomes" id="UP000028073"/>
    </source>
</evidence>
<dbReference type="GO" id="GO:0004852">
    <property type="term" value="F:uroporphyrinogen-III synthase activity"/>
    <property type="evidence" value="ECO:0007669"/>
    <property type="project" value="UniProtKB-UniRule"/>
</dbReference>
<comment type="pathway">
    <text evidence="1 9">Porphyrin-containing compound metabolism; protoporphyrin-IX biosynthesis; coproporphyrinogen-III from 5-aminolevulinate: step 3/4.</text>
</comment>
<dbReference type="PANTHER" id="PTHR38042:SF1">
    <property type="entry name" value="UROPORPHYRINOGEN-III SYNTHASE, CHLOROPLASTIC"/>
    <property type="match status" value="1"/>
</dbReference>
<sequence>MTLSGSDIRALVTRPQELAEPLVTMIQQLGGGAWSLPMIHIQPMAENQTLRNQVLQLDQYSKIIVISQNAARLGLEHIENYWPQMPLKMTWYAVGSKTLQWLKSYDIEATCPEISIEKNKSADSEALLQLEGLQQVSGEKILILKGKGGRELLETTLRNRGAQVDCLELYERQKPDYPENCLNRLIKEHAINVILTSSGEILANTADYLSPALSQECCLVVPSERIARMPEAQAFKRVYTAQGADNHAMISVLNLINSEGLT</sequence>
<dbReference type="RefSeq" id="WP_034835496.1">
    <property type="nucleotide sequence ID" value="NZ_JOKH01000002.1"/>
</dbReference>
<proteinExistence type="inferred from homology"/>
<dbReference type="STRING" id="1137799.GZ78_12395"/>
<comment type="function">
    <text evidence="6 9">Catalyzes cyclization of the linear tetrapyrrole, hydroxymethylbilane, to the macrocyclic uroporphyrinogen III.</text>
</comment>
<evidence type="ECO:0000256" key="2">
    <source>
        <dbReference type="ARBA" id="ARBA00008133"/>
    </source>
</evidence>
<evidence type="ECO:0000256" key="1">
    <source>
        <dbReference type="ARBA" id="ARBA00004772"/>
    </source>
</evidence>
<evidence type="ECO:0000256" key="3">
    <source>
        <dbReference type="ARBA" id="ARBA00013109"/>
    </source>
</evidence>
<dbReference type="EMBL" id="JOKH01000002">
    <property type="protein sequence ID" value="KEQ18313.1"/>
    <property type="molecule type" value="Genomic_DNA"/>
</dbReference>
<dbReference type="SUPFAM" id="SSF69618">
    <property type="entry name" value="HemD-like"/>
    <property type="match status" value="1"/>
</dbReference>
<reference evidence="11 12" key="1">
    <citation type="submission" date="2014-06" db="EMBL/GenBank/DDBJ databases">
        <title>Whole Genome Sequences of Three Symbiotic Endozoicomonas Bacteria.</title>
        <authorList>
            <person name="Neave M.J."/>
            <person name="Apprill A."/>
            <person name="Voolstra C.R."/>
        </authorList>
    </citation>
    <scope>NUCLEOTIDE SEQUENCE [LARGE SCALE GENOMIC DNA]</scope>
    <source>
        <strain evidence="11 12">DSM 25634</strain>
    </source>
</reference>
<evidence type="ECO:0000256" key="8">
    <source>
        <dbReference type="ARBA" id="ARBA00048617"/>
    </source>
</evidence>
<accession>A0A081NIP0</accession>
<comment type="caution">
    <text evidence="11">The sequence shown here is derived from an EMBL/GenBank/DDBJ whole genome shotgun (WGS) entry which is preliminary data.</text>
</comment>
<keyword evidence="12" id="KW-1185">Reference proteome</keyword>
<evidence type="ECO:0000256" key="5">
    <source>
        <dbReference type="ARBA" id="ARBA00023244"/>
    </source>
</evidence>
<keyword evidence="4 9" id="KW-0456">Lyase</keyword>
<dbReference type="UniPathway" id="UPA00251">
    <property type="reaction ID" value="UER00320"/>
</dbReference>
<dbReference type="EC" id="4.2.1.75" evidence="3 9"/>
<dbReference type="OrthoDB" id="9787650at2"/>
<evidence type="ECO:0000256" key="7">
    <source>
        <dbReference type="ARBA" id="ARBA00040167"/>
    </source>
</evidence>
<protein>
    <recommendedName>
        <fullName evidence="7 9">Uroporphyrinogen-III synthase</fullName>
        <ecNumber evidence="3 9">4.2.1.75</ecNumber>
    </recommendedName>
</protein>
<evidence type="ECO:0000256" key="9">
    <source>
        <dbReference type="RuleBase" id="RU366031"/>
    </source>
</evidence>
<dbReference type="PANTHER" id="PTHR38042">
    <property type="entry name" value="UROPORPHYRINOGEN-III SYNTHASE, CHLOROPLASTIC"/>
    <property type="match status" value="1"/>
</dbReference>
<dbReference type="GO" id="GO:0006782">
    <property type="term" value="P:protoporphyrinogen IX biosynthetic process"/>
    <property type="evidence" value="ECO:0007669"/>
    <property type="project" value="UniProtKB-UniRule"/>
</dbReference>
<dbReference type="InterPro" id="IPR003754">
    <property type="entry name" value="4pyrrol_synth_uPrphyn_synth"/>
</dbReference>
<gene>
    <name evidence="11" type="ORF">GZ78_12395</name>
</gene>
<dbReference type="GO" id="GO:0006780">
    <property type="term" value="P:uroporphyrinogen III biosynthetic process"/>
    <property type="evidence" value="ECO:0007669"/>
    <property type="project" value="UniProtKB-UniRule"/>
</dbReference>
<dbReference type="AlphaFoldDB" id="A0A081NIP0"/>
<feature type="domain" description="Tetrapyrrole biosynthesis uroporphyrinogen III synthase" evidence="10">
    <location>
        <begin position="22"/>
        <end position="250"/>
    </location>
</feature>
<evidence type="ECO:0000259" key="10">
    <source>
        <dbReference type="Pfam" id="PF02602"/>
    </source>
</evidence>
<dbReference type="Gene3D" id="3.40.50.10090">
    <property type="match status" value="2"/>
</dbReference>
<comment type="catalytic activity">
    <reaction evidence="8 9">
        <text>hydroxymethylbilane = uroporphyrinogen III + H2O</text>
        <dbReference type="Rhea" id="RHEA:18965"/>
        <dbReference type="ChEBI" id="CHEBI:15377"/>
        <dbReference type="ChEBI" id="CHEBI:57308"/>
        <dbReference type="ChEBI" id="CHEBI:57845"/>
        <dbReference type="EC" id="4.2.1.75"/>
    </reaction>
</comment>
<dbReference type="Proteomes" id="UP000028073">
    <property type="component" value="Unassembled WGS sequence"/>
</dbReference>
<organism evidence="11 12">
    <name type="scientific">Endozoicomonas numazuensis</name>
    <dbReference type="NCBI Taxonomy" id="1137799"/>
    <lineage>
        <taxon>Bacteria</taxon>
        <taxon>Pseudomonadati</taxon>
        <taxon>Pseudomonadota</taxon>
        <taxon>Gammaproteobacteria</taxon>
        <taxon>Oceanospirillales</taxon>
        <taxon>Endozoicomonadaceae</taxon>
        <taxon>Endozoicomonas</taxon>
    </lineage>
</organism>
<dbReference type="eggNOG" id="COG1587">
    <property type="taxonomic scope" value="Bacteria"/>
</dbReference>
<comment type="similarity">
    <text evidence="2 9">Belongs to the uroporphyrinogen-III synthase family.</text>
</comment>
<keyword evidence="5 9" id="KW-0627">Porphyrin biosynthesis</keyword>
<name>A0A081NIP0_9GAMM</name>